<dbReference type="EMBL" id="ML738586">
    <property type="protein sequence ID" value="KAE8168368.1"/>
    <property type="molecule type" value="Genomic_DNA"/>
</dbReference>
<dbReference type="AlphaFoldDB" id="A0A5N6VBG8"/>
<keyword evidence="2" id="KW-1185">Reference proteome</keyword>
<evidence type="ECO:0000313" key="1">
    <source>
        <dbReference type="EMBL" id="KAE8168368.1"/>
    </source>
</evidence>
<gene>
    <name evidence="1" type="ORF">BDV40DRAFT_294909</name>
</gene>
<evidence type="ECO:0000313" key="2">
    <source>
        <dbReference type="Proteomes" id="UP000326950"/>
    </source>
</evidence>
<proteinExistence type="predicted"/>
<accession>A0A5N6VBG8</accession>
<sequence length="256" mass="28543">MADAKRSYGVYLRTHVPLSCAPAIPLAGINLSVDHTIGQLEDDSDMSEVLYSTWLILPSSEKDELFTTIPESVFPFSIYYYVHPPYARAATASACMILGHILSIRHGRPQLFYRPSRPIWKVKRAFQYKSGANMIMVDLVAQASMLGTFILTILVVKVCVGEGLSFDGCDGYMKLERDIFTRHTISVRDTHTFLREPFSEYRASVSKSPPEVAHDDALSRKIDSIIIGRLPSPPSRGSLGSNLDGYCLRKSYPTSD</sequence>
<name>A0A5N6VBG8_ASPTM</name>
<organism evidence="1 2">
    <name type="scientific">Aspergillus tamarii</name>
    <dbReference type="NCBI Taxonomy" id="41984"/>
    <lineage>
        <taxon>Eukaryota</taxon>
        <taxon>Fungi</taxon>
        <taxon>Dikarya</taxon>
        <taxon>Ascomycota</taxon>
        <taxon>Pezizomycotina</taxon>
        <taxon>Eurotiomycetes</taxon>
        <taxon>Eurotiomycetidae</taxon>
        <taxon>Eurotiales</taxon>
        <taxon>Aspergillaceae</taxon>
        <taxon>Aspergillus</taxon>
        <taxon>Aspergillus subgen. Circumdati</taxon>
    </lineage>
</organism>
<protein>
    <submittedName>
        <fullName evidence="1">Uncharacterized protein</fullName>
    </submittedName>
</protein>
<reference evidence="1 2" key="1">
    <citation type="submission" date="2019-04" db="EMBL/GenBank/DDBJ databases">
        <title>Friends and foes A comparative genomics study of 23 Aspergillus species from section Flavi.</title>
        <authorList>
            <consortium name="DOE Joint Genome Institute"/>
            <person name="Kjaerbolling I."/>
            <person name="Vesth T."/>
            <person name="Frisvad J.C."/>
            <person name="Nybo J.L."/>
            <person name="Theobald S."/>
            <person name="Kildgaard S."/>
            <person name="Isbrandt T."/>
            <person name="Kuo A."/>
            <person name="Sato A."/>
            <person name="Lyhne E.K."/>
            <person name="Kogle M.E."/>
            <person name="Wiebenga A."/>
            <person name="Kun R.S."/>
            <person name="Lubbers R.J."/>
            <person name="Makela M.R."/>
            <person name="Barry K."/>
            <person name="Chovatia M."/>
            <person name="Clum A."/>
            <person name="Daum C."/>
            <person name="Haridas S."/>
            <person name="He G."/>
            <person name="LaButti K."/>
            <person name="Lipzen A."/>
            <person name="Mondo S."/>
            <person name="Riley R."/>
            <person name="Salamov A."/>
            <person name="Simmons B.A."/>
            <person name="Magnuson J.K."/>
            <person name="Henrissat B."/>
            <person name="Mortensen U.H."/>
            <person name="Larsen T.O."/>
            <person name="Devries R.P."/>
            <person name="Grigoriev I.V."/>
            <person name="Machida M."/>
            <person name="Baker S.E."/>
            <person name="Andersen M.R."/>
        </authorList>
    </citation>
    <scope>NUCLEOTIDE SEQUENCE [LARGE SCALE GENOMIC DNA]</scope>
    <source>
        <strain evidence="1 2">CBS 117626</strain>
    </source>
</reference>
<dbReference type="Proteomes" id="UP000326950">
    <property type="component" value="Unassembled WGS sequence"/>
</dbReference>